<evidence type="ECO:0000313" key="2">
    <source>
        <dbReference type="EMBL" id="SFA58085.1"/>
    </source>
</evidence>
<proteinExistence type="predicted"/>
<keyword evidence="1" id="KW-0472">Membrane</keyword>
<feature type="transmembrane region" description="Helical" evidence="1">
    <location>
        <begin position="107"/>
        <end position="129"/>
    </location>
</feature>
<organism evidence="2 3">
    <name type="scientific">Pedobacter suwonensis</name>
    <dbReference type="NCBI Taxonomy" id="332999"/>
    <lineage>
        <taxon>Bacteria</taxon>
        <taxon>Pseudomonadati</taxon>
        <taxon>Bacteroidota</taxon>
        <taxon>Sphingobacteriia</taxon>
        <taxon>Sphingobacteriales</taxon>
        <taxon>Sphingobacteriaceae</taxon>
        <taxon>Pedobacter</taxon>
    </lineage>
</organism>
<protein>
    <submittedName>
        <fullName evidence="2">Uncharacterized protein</fullName>
    </submittedName>
</protein>
<keyword evidence="3" id="KW-1185">Reference proteome</keyword>
<dbReference type="EMBL" id="FOJM01000018">
    <property type="protein sequence ID" value="SFA58085.1"/>
    <property type="molecule type" value="Genomic_DNA"/>
</dbReference>
<feature type="transmembrane region" description="Helical" evidence="1">
    <location>
        <begin position="73"/>
        <end position="92"/>
    </location>
</feature>
<evidence type="ECO:0000313" key="3">
    <source>
        <dbReference type="Proteomes" id="UP000198836"/>
    </source>
</evidence>
<gene>
    <name evidence="2" type="ORF">SAMN04488511_118100</name>
</gene>
<dbReference type="Proteomes" id="UP000198836">
    <property type="component" value="Unassembled WGS sequence"/>
</dbReference>
<keyword evidence="1" id="KW-0812">Transmembrane</keyword>
<evidence type="ECO:0000256" key="1">
    <source>
        <dbReference type="SAM" id="Phobius"/>
    </source>
</evidence>
<sequence length="141" mass="16601">MKFRKTIYFFVIAYVLCFLQCYLSMHAYAKELSAICLNCIFYTEILMTSLLIIFIFPVAWLLNMFKLSIKIRYVISSISFFMLSYLVNISIFDSRVASWSSYSHKDVLISVFFLAYPYLSVSVLLFWLATKKLNLLQLRAK</sequence>
<accession>A0A1I0U218</accession>
<feature type="transmembrane region" description="Helical" evidence="1">
    <location>
        <begin position="40"/>
        <end position="61"/>
    </location>
</feature>
<keyword evidence="1" id="KW-1133">Transmembrane helix</keyword>
<name>A0A1I0U218_9SPHI</name>
<reference evidence="3" key="1">
    <citation type="submission" date="2016-10" db="EMBL/GenBank/DDBJ databases">
        <authorList>
            <person name="Varghese N."/>
            <person name="Submissions S."/>
        </authorList>
    </citation>
    <scope>NUCLEOTIDE SEQUENCE [LARGE SCALE GENOMIC DNA]</scope>
    <source>
        <strain evidence="3">DSM 18130</strain>
    </source>
</reference>
<feature type="transmembrane region" description="Helical" evidence="1">
    <location>
        <begin position="7"/>
        <end position="28"/>
    </location>
</feature>
<dbReference type="AlphaFoldDB" id="A0A1I0U218"/>